<dbReference type="InterPro" id="IPR000182">
    <property type="entry name" value="GNAT_dom"/>
</dbReference>
<evidence type="ECO:0000313" key="4">
    <source>
        <dbReference type="Proteomes" id="UP001183629"/>
    </source>
</evidence>
<feature type="region of interest" description="Disordered" evidence="1">
    <location>
        <begin position="1"/>
        <end position="27"/>
    </location>
</feature>
<dbReference type="SUPFAM" id="SSF55729">
    <property type="entry name" value="Acyl-CoA N-acyltransferases (Nat)"/>
    <property type="match status" value="1"/>
</dbReference>
<dbReference type="AlphaFoldDB" id="A0AAE3ZIU3"/>
<proteinExistence type="predicted"/>
<organism evidence="3 4">
    <name type="scientific">Catenuloplanes niger</name>
    <dbReference type="NCBI Taxonomy" id="587534"/>
    <lineage>
        <taxon>Bacteria</taxon>
        <taxon>Bacillati</taxon>
        <taxon>Actinomycetota</taxon>
        <taxon>Actinomycetes</taxon>
        <taxon>Micromonosporales</taxon>
        <taxon>Micromonosporaceae</taxon>
        <taxon>Catenuloplanes</taxon>
    </lineage>
</organism>
<dbReference type="Gene3D" id="3.40.630.30">
    <property type="match status" value="1"/>
</dbReference>
<keyword evidence="4" id="KW-1185">Reference proteome</keyword>
<evidence type="ECO:0000313" key="3">
    <source>
        <dbReference type="EMBL" id="MDR7320688.1"/>
    </source>
</evidence>
<name>A0AAE3ZIU3_9ACTN</name>
<comment type="caution">
    <text evidence="3">The sequence shown here is derived from an EMBL/GenBank/DDBJ whole genome shotgun (WGS) entry which is preliminary data.</text>
</comment>
<protein>
    <submittedName>
        <fullName evidence="3">GNAT superfamily N-acetyltransferase</fullName>
    </submittedName>
</protein>
<dbReference type="Pfam" id="PF00583">
    <property type="entry name" value="Acetyltransf_1"/>
    <property type="match status" value="1"/>
</dbReference>
<dbReference type="Proteomes" id="UP001183629">
    <property type="component" value="Unassembled WGS sequence"/>
</dbReference>
<dbReference type="EMBL" id="JAVDYC010000001">
    <property type="protein sequence ID" value="MDR7320688.1"/>
    <property type="molecule type" value="Genomic_DNA"/>
</dbReference>
<dbReference type="PROSITE" id="PS51186">
    <property type="entry name" value="GNAT"/>
    <property type="match status" value="1"/>
</dbReference>
<evidence type="ECO:0000256" key="1">
    <source>
        <dbReference type="SAM" id="MobiDB-lite"/>
    </source>
</evidence>
<dbReference type="InterPro" id="IPR016181">
    <property type="entry name" value="Acyl_CoA_acyltransferase"/>
</dbReference>
<gene>
    <name evidence="3" type="ORF">J2S44_000938</name>
</gene>
<evidence type="ECO:0000259" key="2">
    <source>
        <dbReference type="PROSITE" id="PS51186"/>
    </source>
</evidence>
<dbReference type="RefSeq" id="WP_310409303.1">
    <property type="nucleotide sequence ID" value="NZ_JAVDYC010000001.1"/>
</dbReference>
<reference evidence="3 4" key="1">
    <citation type="submission" date="2023-07" db="EMBL/GenBank/DDBJ databases">
        <title>Sequencing the genomes of 1000 actinobacteria strains.</title>
        <authorList>
            <person name="Klenk H.-P."/>
        </authorList>
    </citation>
    <scope>NUCLEOTIDE SEQUENCE [LARGE SCALE GENOMIC DNA]</scope>
    <source>
        <strain evidence="3 4">DSM 44711</strain>
    </source>
</reference>
<dbReference type="GO" id="GO:0016747">
    <property type="term" value="F:acyltransferase activity, transferring groups other than amino-acyl groups"/>
    <property type="evidence" value="ECO:0007669"/>
    <property type="project" value="InterPro"/>
</dbReference>
<dbReference type="CDD" id="cd04301">
    <property type="entry name" value="NAT_SF"/>
    <property type="match status" value="1"/>
</dbReference>
<feature type="domain" description="N-acetyltransferase" evidence="2">
    <location>
        <begin position="49"/>
        <end position="207"/>
    </location>
</feature>
<sequence length="210" mass="22998">MTLVHFDEGNRVPGGTEPTGRNTGEDHGMAASATAGNRTVLLTRSGIRVLLRNAGAGDLESVNELHARCSVRSREGRYLRRRETLRVSEWQRLVDRRHGLCQVAFVSRAEDRPIGYATLTPTGRPGDWEASVLIEDLWQNKGVGTAVAGRLIDLAAENGVRFVITHVAVGNRPALWLFRRLGAEVTVRHDLVEARVAVAGPRGRTTPAPR</sequence>
<feature type="compositionally biased region" description="Basic and acidic residues" evidence="1">
    <location>
        <begin position="1"/>
        <end position="10"/>
    </location>
</feature>
<accession>A0AAE3ZIU3</accession>